<organism evidence="11 12">
    <name type="scientific">Parthenolecanium corni</name>
    <dbReference type="NCBI Taxonomy" id="536013"/>
    <lineage>
        <taxon>Eukaryota</taxon>
        <taxon>Metazoa</taxon>
        <taxon>Ecdysozoa</taxon>
        <taxon>Arthropoda</taxon>
        <taxon>Hexapoda</taxon>
        <taxon>Insecta</taxon>
        <taxon>Pterygota</taxon>
        <taxon>Neoptera</taxon>
        <taxon>Paraneoptera</taxon>
        <taxon>Hemiptera</taxon>
        <taxon>Sternorrhyncha</taxon>
        <taxon>Coccoidea</taxon>
        <taxon>Coccidae</taxon>
        <taxon>Parthenolecanium</taxon>
    </lineage>
</organism>
<feature type="region of interest" description="Disordered" evidence="8">
    <location>
        <begin position="1"/>
        <end position="106"/>
    </location>
</feature>
<dbReference type="GO" id="GO:0005737">
    <property type="term" value="C:cytoplasm"/>
    <property type="evidence" value="ECO:0007669"/>
    <property type="project" value="UniProtKB-SubCell"/>
</dbReference>
<dbReference type="CDD" id="cd04658">
    <property type="entry name" value="Piwi_piwi-like_Euk"/>
    <property type="match status" value="1"/>
</dbReference>
<sequence>MAGRGRARGRARAQPPPAVQPGPASLPRPTSSSSASSSSVPAVGRSAARGGASAAEAVTHQLQRVALQAGDASSSGANGGSNGNGNGNGVQPIGRGSIRGGKYTDPTSLFTRPASVADAKQGKSGQIVKIQTNFFKLTARENWSLLKYHVDFNPEEDRTFMRKILLRNHTTNFGGAHLFDGTTIFSIVPLCPEGQQLELFSTRQSDNANIRITIKKVGTCEPGDFQNFQVFNIIMRECMRSLKLQEIRRNHYDPGAKIEIREYSLELWPGYVTSIGQYENDVLLNAEINFKVLRMDTAYQLFRQIAERGRDFKTEFQEKIVGCVVLTKYNNKTYKITDVDFHQSPESRFPKKTKDGTVQISYLEYYQQVYNVRIQDRGQPLLVSKSSARQIRSGQAEFVNLIPELCVMTGLTDEMRSNYQLMREQAKHTSIAPSDRIKRLLSFGERLLRSEETKTTLRRWGMNLAPQLVEVNGRILPSENILMANNVSYGSGPEVDWTKNLRNNQMLVSVELKSWLLVYPVRLENQAKDLFRLLQQVGSSLRFNFPNPTRIVLQNDTAGAYMSEIDKGINQHNPQLVLTLVPNNRSDRYSAIKKKCIVEKPVPSQVVLSKSVMAKGNMSIATKIAIQINCKIGGAPWSVAVPVQGLMVVGFDVCHDPRDKRRSYGAMVATLDRAFSKYYSCVKHHSAGEELSSNFGQSIRGAVENFYQLNNELPRKIVIYRDGVGDGNLKYVHEHEVGDIQNSLKDLYAKANAEPKIAFIIVTKRINIRLFANERNPSPGTVVDDVITNPFRYDFFLVSQSVRQGTVSPTHYNVIHDNSELQPEHIQRLTYKLTHMYFNWSGTVRVPAPCQYAHKLAFLTAQSIGVEHSSHLKNFLYFL</sequence>
<dbReference type="GO" id="GO:0140965">
    <property type="term" value="P:secondary piRNA processing"/>
    <property type="evidence" value="ECO:0007669"/>
    <property type="project" value="UniProtKB-ARBA"/>
</dbReference>
<evidence type="ECO:0000256" key="2">
    <source>
        <dbReference type="ARBA" id="ARBA00022473"/>
    </source>
</evidence>
<dbReference type="Proteomes" id="UP001367676">
    <property type="component" value="Unassembled WGS sequence"/>
</dbReference>
<keyword evidence="6" id="KW-0943">RNA-mediated gene silencing</keyword>
<dbReference type="InterPro" id="IPR036085">
    <property type="entry name" value="PAZ_dom_sf"/>
</dbReference>
<evidence type="ECO:0008006" key="13">
    <source>
        <dbReference type="Google" id="ProtNLM"/>
    </source>
</evidence>
<comment type="similarity">
    <text evidence="7">Belongs to the argonaute family. Piwi subfamily.</text>
</comment>
<proteinExistence type="inferred from homology"/>
<dbReference type="SUPFAM" id="SSF53098">
    <property type="entry name" value="Ribonuclease H-like"/>
    <property type="match status" value="1"/>
</dbReference>
<evidence type="ECO:0000256" key="6">
    <source>
        <dbReference type="ARBA" id="ARBA00023158"/>
    </source>
</evidence>
<dbReference type="CDD" id="cd02845">
    <property type="entry name" value="PAZ_piwi_like"/>
    <property type="match status" value="1"/>
</dbReference>
<dbReference type="Gene3D" id="3.40.50.2300">
    <property type="match status" value="1"/>
</dbReference>
<dbReference type="GO" id="GO:0030154">
    <property type="term" value="P:cell differentiation"/>
    <property type="evidence" value="ECO:0007669"/>
    <property type="project" value="UniProtKB-KW"/>
</dbReference>
<dbReference type="PROSITE" id="PS50822">
    <property type="entry name" value="PIWI"/>
    <property type="match status" value="1"/>
</dbReference>
<evidence type="ECO:0000256" key="7">
    <source>
        <dbReference type="ARBA" id="ARBA00038291"/>
    </source>
</evidence>
<dbReference type="PROSITE" id="PS50821">
    <property type="entry name" value="PAZ"/>
    <property type="match status" value="1"/>
</dbReference>
<feature type="compositionally biased region" description="Basic residues" evidence="8">
    <location>
        <begin position="1"/>
        <end position="11"/>
    </location>
</feature>
<feature type="compositionally biased region" description="Pro residues" evidence="8">
    <location>
        <begin position="14"/>
        <end position="26"/>
    </location>
</feature>
<keyword evidence="12" id="KW-1185">Reference proteome</keyword>
<dbReference type="SUPFAM" id="SSF101690">
    <property type="entry name" value="PAZ domain"/>
    <property type="match status" value="1"/>
</dbReference>
<dbReference type="Pfam" id="PF02171">
    <property type="entry name" value="Piwi"/>
    <property type="match status" value="1"/>
</dbReference>
<dbReference type="EMBL" id="JBBCAQ010000032">
    <property type="protein sequence ID" value="KAK7584342.1"/>
    <property type="molecule type" value="Genomic_DNA"/>
</dbReference>
<evidence type="ECO:0000313" key="12">
    <source>
        <dbReference type="Proteomes" id="UP001367676"/>
    </source>
</evidence>
<evidence type="ECO:0000259" key="10">
    <source>
        <dbReference type="PROSITE" id="PS50822"/>
    </source>
</evidence>
<dbReference type="Gene3D" id="3.30.420.10">
    <property type="entry name" value="Ribonuclease H-like superfamily/Ribonuclease H"/>
    <property type="match status" value="1"/>
</dbReference>
<feature type="compositionally biased region" description="Gly residues" evidence="8">
    <location>
        <begin position="77"/>
        <end position="88"/>
    </location>
</feature>
<feature type="domain" description="Piwi" evidence="10">
    <location>
        <begin position="576"/>
        <end position="865"/>
    </location>
</feature>
<comment type="caution">
    <text evidence="11">The sequence shown here is derived from an EMBL/GenBank/DDBJ whole genome shotgun (WGS) entry which is preliminary data.</text>
</comment>
<dbReference type="Pfam" id="PF02170">
    <property type="entry name" value="PAZ"/>
    <property type="match status" value="1"/>
</dbReference>
<dbReference type="SMART" id="SM00950">
    <property type="entry name" value="Piwi"/>
    <property type="match status" value="1"/>
</dbReference>
<evidence type="ECO:0000256" key="5">
    <source>
        <dbReference type="ARBA" id="ARBA00022884"/>
    </source>
</evidence>
<dbReference type="GO" id="GO:0003723">
    <property type="term" value="F:RNA binding"/>
    <property type="evidence" value="ECO:0007669"/>
    <property type="project" value="UniProtKB-KW"/>
</dbReference>
<dbReference type="InterPro" id="IPR036397">
    <property type="entry name" value="RNaseH_sf"/>
</dbReference>
<dbReference type="Pfam" id="PF23278">
    <property type="entry name" value="Piwi_N"/>
    <property type="match status" value="1"/>
</dbReference>
<dbReference type="FunFam" id="2.170.260.10:FF:000003">
    <property type="entry name" value="Piwi-like RNA-mediated gene silencing 2"/>
    <property type="match status" value="1"/>
</dbReference>
<keyword evidence="3" id="KW-0963">Cytoplasm</keyword>
<reference evidence="11 12" key="1">
    <citation type="submission" date="2024-03" db="EMBL/GenBank/DDBJ databases">
        <title>Adaptation during the transition from Ophiocordyceps entomopathogen to insect associate is accompanied by gene loss and intensified selection.</title>
        <authorList>
            <person name="Ward C.M."/>
            <person name="Onetto C.A."/>
            <person name="Borneman A.R."/>
        </authorList>
    </citation>
    <scope>NUCLEOTIDE SEQUENCE [LARGE SCALE GENOMIC DNA]</scope>
    <source>
        <strain evidence="11">AWRI1</strain>
        <tissue evidence="11">Single Adult Female</tissue>
    </source>
</reference>
<dbReference type="InterPro" id="IPR003100">
    <property type="entry name" value="PAZ_dom"/>
</dbReference>
<dbReference type="InterPro" id="IPR003165">
    <property type="entry name" value="Piwi"/>
</dbReference>
<protein>
    <recommendedName>
        <fullName evidence="13">Piwi</fullName>
    </recommendedName>
</protein>
<gene>
    <name evidence="11" type="ORF">V9T40_005305</name>
</gene>
<evidence type="ECO:0000259" key="9">
    <source>
        <dbReference type="PROSITE" id="PS50821"/>
    </source>
</evidence>
<evidence type="ECO:0000313" key="11">
    <source>
        <dbReference type="EMBL" id="KAK7584342.1"/>
    </source>
</evidence>
<evidence type="ECO:0000256" key="3">
    <source>
        <dbReference type="ARBA" id="ARBA00022490"/>
    </source>
</evidence>
<dbReference type="InterPro" id="IPR012337">
    <property type="entry name" value="RNaseH-like_sf"/>
</dbReference>
<accession>A0AAN9Y2Y8</accession>
<dbReference type="AlphaFoldDB" id="A0AAN9Y2Y8"/>
<keyword evidence="5" id="KW-0694">RNA-binding</keyword>
<keyword evidence="4" id="KW-0221">Differentiation</keyword>
<comment type="subcellular location">
    <subcellularLocation>
        <location evidence="1">Cytoplasm</location>
    </subcellularLocation>
</comment>
<feature type="domain" description="PAZ" evidence="9">
    <location>
        <begin position="297"/>
        <end position="410"/>
    </location>
</feature>
<name>A0AAN9Y2Y8_9HEMI</name>
<dbReference type="FunFam" id="3.30.420.10:FF:000014">
    <property type="entry name" value="Piwi-like RNA-mediated gene silencing 1"/>
    <property type="match status" value="1"/>
</dbReference>
<feature type="compositionally biased region" description="Low complexity" evidence="8">
    <location>
        <begin position="27"/>
        <end position="58"/>
    </location>
</feature>
<dbReference type="SMART" id="SM00949">
    <property type="entry name" value="PAZ"/>
    <property type="match status" value="1"/>
</dbReference>
<evidence type="ECO:0000256" key="1">
    <source>
        <dbReference type="ARBA" id="ARBA00004496"/>
    </source>
</evidence>
<keyword evidence="2" id="KW-0217">Developmental protein</keyword>
<evidence type="ECO:0000256" key="8">
    <source>
        <dbReference type="SAM" id="MobiDB-lite"/>
    </source>
</evidence>
<evidence type="ECO:0000256" key="4">
    <source>
        <dbReference type="ARBA" id="ARBA00022782"/>
    </source>
</evidence>
<dbReference type="PANTHER" id="PTHR22891">
    <property type="entry name" value="EUKARYOTIC TRANSLATION INITIATION FACTOR 2C"/>
    <property type="match status" value="1"/>
</dbReference>
<dbReference type="Gene3D" id="2.170.260.10">
    <property type="entry name" value="paz domain"/>
    <property type="match status" value="1"/>
</dbReference>